<dbReference type="Proteomes" id="UP000198703">
    <property type="component" value="Unassembled WGS sequence"/>
</dbReference>
<dbReference type="AlphaFoldDB" id="A0A1H3W5R1"/>
<dbReference type="EMBL" id="FNQM01000001">
    <property type="protein sequence ID" value="SDZ81764.1"/>
    <property type="molecule type" value="Genomic_DNA"/>
</dbReference>
<evidence type="ECO:0000259" key="1">
    <source>
        <dbReference type="Pfam" id="PF00174"/>
    </source>
</evidence>
<feature type="domain" description="Oxidoreductase molybdopterin-binding" evidence="1">
    <location>
        <begin position="103"/>
        <end position="259"/>
    </location>
</feature>
<protein>
    <submittedName>
        <fullName evidence="2">Sulfoxide reductase catalytic subunit YedY</fullName>
    </submittedName>
</protein>
<sequence>MNVIRRPDWALPESAATPEAVFLNRRSILRGMGLGAGLLGGASLFGAAARADEGPAAWPGTAPLNPDFADAGRAVTPEDINSTYNNFYEFGSQKQIYDAAQALETRGWTIKIDGLVESPTEISTDDLIASAPIEERVVRHRCVEAWSMVAPWIGFPLSALVERARPLASAKYLRFETFKDPDVARGQRQFWYPWPYVEGVTMAEAANPLAFLVVGAYGKVLHNQFGAPIRLHLPWKFGFKSIKSIVRVSFVEERPVSFWEELQSAEYGFWANVNPEVAHPRWSQATERVLGTDERVPTQLWNGYGAQVAGMYGDLPGEVGERFWR</sequence>
<dbReference type="Pfam" id="PF00174">
    <property type="entry name" value="Oxidored_molyb"/>
    <property type="match status" value="1"/>
</dbReference>
<dbReference type="Gene3D" id="3.90.420.10">
    <property type="entry name" value="Oxidoreductase, molybdopterin-binding domain"/>
    <property type="match status" value="1"/>
</dbReference>
<dbReference type="NCBIfam" id="NF003767">
    <property type="entry name" value="PRK05363.1"/>
    <property type="match status" value="1"/>
</dbReference>
<evidence type="ECO:0000313" key="2">
    <source>
        <dbReference type="EMBL" id="SDZ81764.1"/>
    </source>
</evidence>
<dbReference type="PANTHER" id="PTHR43032:SF3">
    <property type="entry name" value="PROTEIN-METHIONINE-SULFOXIDE REDUCTASE CATALYTIC SUBUNIT MSRP"/>
    <property type="match status" value="1"/>
</dbReference>
<keyword evidence="3" id="KW-1185">Reference proteome</keyword>
<dbReference type="STRING" id="89524.SAMN05444370_101501"/>
<reference evidence="2 3" key="1">
    <citation type="submission" date="2016-10" db="EMBL/GenBank/DDBJ databases">
        <authorList>
            <person name="de Groot N.N."/>
        </authorList>
    </citation>
    <scope>NUCLEOTIDE SEQUENCE [LARGE SCALE GENOMIC DNA]</scope>
    <source>
        <strain evidence="2 3">DSM 15345</strain>
    </source>
</reference>
<dbReference type="InterPro" id="IPR000572">
    <property type="entry name" value="OxRdtase_Mopterin-bd_dom"/>
</dbReference>
<accession>A0A1H3W5R1</accession>
<gene>
    <name evidence="2" type="ORF">SAMN05444370_101501</name>
</gene>
<name>A0A1H3W5R1_9RHOB</name>
<dbReference type="PROSITE" id="PS51318">
    <property type="entry name" value="TAT"/>
    <property type="match status" value="1"/>
</dbReference>
<dbReference type="OrthoDB" id="9795587at2"/>
<dbReference type="RefSeq" id="WP_093248014.1">
    <property type="nucleotide sequence ID" value="NZ_FNQM01000001.1"/>
</dbReference>
<proteinExistence type="predicted"/>
<dbReference type="InterPro" id="IPR006311">
    <property type="entry name" value="TAT_signal"/>
</dbReference>
<evidence type="ECO:0000313" key="3">
    <source>
        <dbReference type="Proteomes" id="UP000198703"/>
    </source>
</evidence>
<organism evidence="2 3">
    <name type="scientific">Rubrimonas cliftonensis</name>
    <dbReference type="NCBI Taxonomy" id="89524"/>
    <lineage>
        <taxon>Bacteria</taxon>
        <taxon>Pseudomonadati</taxon>
        <taxon>Pseudomonadota</taxon>
        <taxon>Alphaproteobacteria</taxon>
        <taxon>Rhodobacterales</taxon>
        <taxon>Paracoccaceae</taxon>
        <taxon>Rubrimonas</taxon>
    </lineage>
</organism>
<dbReference type="SUPFAM" id="SSF56524">
    <property type="entry name" value="Oxidoreductase molybdopterin-binding domain"/>
    <property type="match status" value="1"/>
</dbReference>
<dbReference type="PANTHER" id="PTHR43032">
    <property type="entry name" value="PROTEIN-METHIONINE-SULFOXIDE REDUCTASE"/>
    <property type="match status" value="1"/>
</dbReference>
<dbReference type="InterPro" id="IPR036374">
    <property type="entry name" value="OxRdtase_Mopterin-bd_sf"/>
</dbReference>